<dbReference type="GO" id="GO:0004177">
    <property type="term" value="F:aminopeptidase activity"/>
    <property type="evidence" value="ECO:0007669"/>
    <property type="project" value="UniProtKB-KW"/>
</dbReference>
<dbReference type="PANTHER" id="PTHR11963:SF48">
    <property type="entry name" value="DIPEPTIDASE B, ISOFORM A"/>
    <property type="match status" value="1"/>
</dbReference>
<dbReference type="Proteomes" id="UP001558652">
    <property type="component" value="Unassembled WGS sequence"/>
</dbReference>
<gene>
    <name evidence="6" type="ORF">AAG570_009960</name>
</gene>
<protein>
    <recommendedName>
        <fullName evidence="5">Cytosol aminopeptidase domain-containing protein</fullName>
    </recommendedName>
</protein>
<dbReference type="SUPFAM" id="SSF53187">
    <property type="entry name" value="Zn-dependent exopeptidases"/>
    <property type="match status" value="1"/>
</dbReference>
<dbReference type="PANTHER" id="PTHR11963">
    <property type="entry name" value="LEUCINE AMINOPEPTIDASE-RELATED"/>
    <property type="match status" value="1"/>
</dbReference>
<dbReference type="AlphaFoldDB" id="A0ABD0YQN1"/>
<keyword evidence="2" id="KW-0031">Aminopeptidase</keyword>
<evidence type="ECO:0000259" key="5">
    <source>
        <dbReference type="PROSITE" id="PS00631"/>
    </source>
</evidence>
<feature type="domain" description="Cytosol aminopeptidase" evidence="5">
    <location>
        <begin position="296"/>
        <end position="303"/>
    </location>
</feature>
<comment type="similarity">
    <text evidence="1">Belongs to the peptidase M17 family.</text>
</comment>
<evidence type="ECO:0000256" key="3">
    <source>
        <dbReference type="ARBA" id="ARBA00022670"/>
    </source>
</evidence>
<dbReference type="InterPro" id="IPR000819">
    <property type="entry name" value="Peptidase_M17_C"/>
</dbReference>
<keyword evidence="4" id="KW-0378">Hydrolase</keyword>
<dbReference type="InterPro" id="IPR011356">
    <property type="entry name" value="Leucine_aapep/pepB"/>
</dbReference>
<dbReference type="Pfam" id="PF00883">
    <property type="entry name" value="Peptidase_M17"/>
    <property type="match status" value="1"/>
</dbReference>
<dbReference type="Gene3D" id="3.40.630.10">
    <property type="entry name" value="Zn peptidases"/>
    <property type="match status" value="1"/>
</dbReference>
<evidence type="ECO:0000256" key="2">
    <source>
        <dbReference type="ARBA" id="ARBA00022438"/>
    </source>
</evidence>
<evidence type="ECO:0000256" key="1">
    <source>
        <dbReference type="ARBA" id="ARBA00009528"/>
    </source>
</evidence>
<evidence type="ECO:0000256" key="4">
    <source>
        <dbReference type="ARBA" id="ARBA00022801"/>
    </source>
</evidence>
<keyword evidence="7" id="KW-1185">Reference proteome</keyword>
<evidence type="ECO:0000313" key="6">
    <source>
        <dbReference type="EMBL" id="KAL1138271.1"/>
    </source>
</evidence>
<comment type="caution">
    <text evidence="6">The sequence shown here is derived from an EMBL/GenBank/DDBJ whole genome shotgun (WGS) entry which is preliminary data.</text>
</comment>
<dbReference type="GO" id="GO:0006508">
    <property type="term" value="P:proteolysis"/>
    <property type="evidence" value="ECO:0007669"/>
    <property type="project" value="UniProtKB-KW"/>
</dbReference>
<sequence length="470" mass="50947">SQLDEYFNFEISIHEINLPSRRLIYSPTRPLNLDYDDVRSFSEAASEGIKRAMKAGIKSPLLLLQPNKRFEQCKLVTLLGVMEALYMNLQYREDCKNGPKIEKLGVWSDKPAELERLIEVATALECGRITARDIGGSDPERMAPPRVEEYVRKIFPEGCGVKIESVSDPAIFDKDYPLFSAVNRAASVIERHCGRIIYLTYEGSNPTKSLLLVGKGVTYDTGGADIKAGGVMAGMSRDKCGAAAVAGFLKVVSLLKPKHLKVVGAMSMVRNSVGENSYVADEMITARSGKRIRIGNTDAEGRMIMADVLCKMKELAVNNSNIVDPHLFTIATLTGHAVLTVGHGYSIAMDNGPARSANSAQQLQKSGDVVGDPVEISTIRREDFAFHNGQTEGEDIIQANNKPSSQTNRGHQGPAAFLILASGLNEHGLDSDRPLCYSHLDIAGSAGDVPEPATGAPILALTSRYIGLNL</sequence>
<feature type="non-terminal residue" evidence="6">
    <location>
        <position position="1"/>
    </location>
</feature>
<organism evidence="6 7">
    <name type="scientific">Ranatra chinensis</name>
    <dbReference type="NCBI Taxonomy" id="642074"/>
    <lineage>
        <taxon>Eukaryota</taxon>
        <taxon>Metazoa</taxon>
        <taxon>Ecdysozoa</taxon>
        <taxon>Arthropoda</taxon>
        <taxon>Hexapoda</taxon>
        <taxon>Insecta</taxon>
        <taxon>Pterygota</taxon>
        <taxon>Neoptera</taxon>
        <taxon>Paraneoptera</taxon>
        <taxon>Hemiptera</taxon>
        <taxon>Heteroptera</taxon>
        <taxon>Panheteroptera</taxon>
        <taxon>Nepomorpha</taxon>
        <taxon>Nepidae</taxon>
        <taxon>Ranatrinae</taxon>
        <taxon>Ranatra</taxon>
    </lineage>
</organism>
<dbReference type="PRINTS" id="PR00481">
    <property type="entry name" value="LAMNOPPTDASE"/>
</dbReference>
<keyword evidence="3" id="KW-0645">Protease</keyword>
<proteinExistence type="inferred from homology"/>
<dbReference type="PROSITE" id="PS00631">
    <property type="entry name" value="CYTOSOL_AP"/>
    <property type="match status" value="1"/>
</dbReference>
<reference evidence="6 7" key="1">
    <citation type="submission" date="2024-07" db="EMBL/GenBank/DDBJ databases">
        <title>Chromosome-level genome assembly of the water stick insect Ranatra chinensis (Heteroptera: Nepidae).</title>
        <authorList>
            <person name="Liu X."/>
        </authorList>
    </citation>
    <scope>NUCLEOTIDE SEQUENCE [LARGE SCALE GENOMIC DNA]</scope>
    <source>
        <strain evidence="6">Cailab_2021Rc</strain>
        <tissue evidence="6">Muscle</tissue>
    </source>
</reference>
<accession>A0ABD0YQN1</accession>
<evidence type="ECO:0000313" key="7">
    <source>
        <dbReference type="Proteomes" id="UP001558652"/>
    </source>
</evidence>
<dbReference type="EMBL" id="JBFDAA010000004">
    <property type="protein sequence ID" value="KAL1138271.1"/>
    <property type="molecule type" value="Genomic_DNA"/>
</dbReference>
<name>A0ABD0YQN1_9HEMI</name>